<accession>S0B3H8</accession>
<evidence type="ECO:0000313" key="3">
    <source>
        <dbReference type="EMBL" id="BAN41774.1"/>
    </source>
</evidence>
<keyword evidence="2" id="KW-0732">Signal</keyword>
<feature type="coiled-coil region" evidence="1">
    <location>
        <begin position="23"/>
        <end position="64"/>
    </location>
</feature>
<sequence>MRCVLLSLLLLTASAVISFPHVISAVEIQVGELKTKILSLEEDERQLQTALEEKLAENNQLRAVDPESNNLIAKLKNVILMNHFEKEKHLKEARSLLAGLPEMSQSHIIRQLHMERYFKVYPFIVPNIRKEIPINRDDNRFNVTLRLALASGNRYDVTIEKFKTAMNDAINNKDSYIETQEKLIKEWANEITEYSENERCFFDVNDFINQYKNVITQLLKQEAVEAEKVDKNRREMKLNLQRKYTVVSAQLKKMLPNKQYEDEELDVVRYLVNETDIAIQRFGKEITNVESSQQSKQGNLEVQKSVANAVEQSNVLDQSDACKEYRKKLHLPMREVKDKIMKLAFLQKLTEKQIIIEQLTS</sequence>
<organism evidence="3">
    <name type="scientific">Entamoeba invadens</name>
    <dbReference type="NCBI Taxonomy" id="33085"/>
    <lineage>
        <taxon>Eukaryota</taxon>
        <taxon>Amoebozoa</taxon>
        <taxon>Evosea</taxon>
        <taxon>Archamoebae</taxon>
        <taxon>Mastigamoebida</taxon>
        <taxon>Entamoebidae</taxon>
        <taxon>Entamoeba</taxon>
    </lineage>
</organism>
<reference evidence="3" key="1">
    <citation type="submission" date="2012-06" db="EMBL/GenBank/DDBJ databases">
        <title>Short 5' UTR of Entamoeba genes.</title>
        <authorList>
            <person name="Hiranuka K."/>
            <person name="Kumagai M."/>
            <person name="Wakaguri H."/>
            <person name="Suzuki Y."/>
            <person name="Sugano S."/>
            <person name="Watanabe J."/>
            <person name="Makioka A."/>
        </authorList>
    </citation>
    <scope>NUCLEOTIDE SEQUENCE</scope>
    <source>
        <strain evidence="3">IP1</strain>
    </source>
</reference>
<dbReference type="AlphaFoldDB" id="S0B3H8"/>
<evidence type="ECO:0000256" key="2">
    <source>
        <dbReference type="SAM" id="SignalP"/>
    </source>
</evidence>
<feature type="signal peptide" evidence="2">
    <location>
        <begin position="1"/>
        <end position="25"/>
    </location>
</feature>
<keyword evidence="1" id="KW-0175">Coiled coil</keyword>
<feature type="chain" id="PRO_5004494672" evidence="2">
    <location>
        <begin position="26"/>
        <end position="361"/>
    </location>
</feature>
<evidence type="ECO:0000256" key="1">
    <source>
        <dbReference type="SAM" id="Coils"/>
    </source>
</evidence>
<proteinExistence type="evidence at transcript level"/>
<dbReference type="EMBL" id="AK423355">
    <property type="protein sequence ID" value="BAN41774.1"/>
    <property type="molecule type" value="mRNA"/>
</dbReference>
<name>S0B3H8_ENTIV</name>
<dbReference type="VEuPathDB" id="AmoebaDB:EIN_345930"/>
<protein>
    <submittedName>
        <fullName evidence="3">Uncharacterized protein</fullName>
    </submittedName>
</protein>